<feature type="domain" description="Thioredoxin" evidence="2">
    <location>
        <begin position="131"/>
        <end position="269"/>
    </location>
</feature>
<dbReference type="CDD" id="cd02966">
    <property type="entry name" value="TlpA_like_family"/>
    <property type="match status" value="1"/>
</dbReference>
<keyword evidence="1" id="KW-0812">Transmembrane</keyword>
<dbReference type="Pfam" id="PF08534">
    <property type="entry name" value="Redoxin"/>
    <property type="match status" value="1"/>
</dbReference>
<organism evidence="3 4">
    <name type="scientific">Marinobacter vulgaris</name>
    <dbReference type="NCBI Taxonomy" id="1928331"/>
    <lineage>
        <taxon>Bacteria</taxon>
        <taxon>Pseudomonadati</taxon>
        <taxon>Pseudomonadota</taxon>
        <taxon>Gammaproteobacteria</taxon>
        <taxon>Pseudomonadales</taxon>
        <taxon>Marinobacteraceae</taxon>
        <taxon>Marinobacter</taxon>
    </lineage>
</organism>
<dbReference type="InterPro" id="IPR036249">
    <property type="entry name" value="Thioredoxin-like_sf"/>
</dbReference>
<dbReference type="PROSITE" id="PS51352">
    <property type="entry name" value="THIOREDOXIN_2"/>
    <property type="match status" value="1"/>
</dbReference>
<evidence type="ECO:0000256" key="1">
    <source>
        <dbReference type="SAM" id="Phobius"/>
    </source>
</evidence>
<keyword evidence="1" id="KW-1133">Transmembrane helix</keyword>
<evidence type="ECO:0000259" key="2">
    <source>
        <dbReference type="PROSITE" id="PS51352"/>
    </source>
</evidence>
<gene>
    <name evidence="3" type="ORF">DIT71_05905</name>
</gene>
<comment type="caution">
    <text evidence="3">The sequence shown here is derived from an EMBL/GenBank/DDBJ whole genome shotgun (WGS) entry which is preliminary data.</text>
</comment>
<dbReference type="InterPro" id="IPR001640">
    <property type="entry name" value="Lgt"/>
</dbReference>
<dbReference type="AlphaFoldDB" id="A0A2V3ZS81"/>
<keyword evidence="1" id="KW-0472">Membrane</keyword>
<feature type="transmembrane region" description="Helical" evidence="1">
    <location>
        <begin position="12"/>
        <end position="32"/>
    </location>
</feature>
<feature type="transmembrane region" description="Helical" evidence="1">
    <location>
        <begin position="84"/>
        <end position="100"/>
    </location>
</feature>
<dbReference type="InterPro" id="IPR050553">
    <property type="entry name" value="Thioredoxin_ResA/DsbE_sf"/>
</dbReference>
<dbReference type="GO" id="GO:0008961">
    <property type="term" value="F:phosphatidylglycerol-prolipoprotein diacylglyceryl transferase activity"/>
    <property type="evidence" value="ECO:0007669"/>
    <property type="project" value="InterPro"/>
</dbReference>
<dbReference type="Gene3D" id="3.40.30.10">
    <property type="entry name" value="Glutaredoxin"/>
    <property type="match status" value="1"/>
</dbReference>
<dbReference type="Proteomes" id="UP000253987">
    <property type="component" value="Unassembled WGS sequence"/>
</dbReference>
<proteinExistence type="predicted"/>
<keyword evidence="4" id="KW-1185">Reference proteome</keyword>
<dbReference type="GO" id="GO:0005886">
    <property type="term" value="C:plasma membrane"/>
    <property type="evidence" value="ECO:0007669"/>
    <property type="project" value="InterPro"/>
</dbReference>
<dbReference type="RefSeq" id="WP_114612262.1">
    <property type="nucleotide sequence ID" value="NZ_QFWX01000002.1"/>
</dbReference>
<dbReference type="GO" id="GO:0042158">
    <property type="term" value="P:lipoprotein biosynthetic process"/>
    <property type="evidence" value="ECO:0007669"/>
    <property type="project" value="InterPro"/>
</dbReference>
<dbReference type="EMBL" id="QFWX01000002">
    <property type="protein sequence ID" value="PXX92710.1"/>
    <property type="molecule type" value="Genomic_DNA"/>
</dbReference>
<feature type="transmembrane region" description="Helical" evidence="1">
    <location>
        <begin position="109"/>
        <end position="130"/>
    </location>
</feature>
<dbReference type="SUPFAM" id="SSF52833">
    <property type="entry name" value="Thioredoxin-like"/>
    <property type="match status" value="1"/>
</dbReference>
<dbReference type="InterPro" id="IPR013740">
    <property type="entry name" value="Redoxin"/>
</dbReference>
<accession>A0A2V3ZS81</accession>
<evidence type="ECO:0000313" key="4">
    <source>
        <dbReference type="Proteomes" id="UP000253987"/>
    </source>
</evidence>
<reference evidence="4" key="1">
    <citation type="submission" date="2018-05" db="EMBL/GenBank/DDBJ databases">
        <authorList>
            <person name="Lu D."/>
        </authorList>
    </citation>
    <scope>NUCLEOTIDE SEQUENCE [LARGE SCALE GENOMIC DNA]</scope>
    <source>
        <strain evidence="4">F01</strain>
    </source>
</reference>
<sequence>MLSVGVGPFSLSIGHLLLVMAFIVALVVGALAGRRENLPISGALADIFLAAMVGARIGFVVRYFEYYENDWLGIIDIRDGGFDVVSGLVVALLFTGYLLWRRTNIRRPLGIAVAAGLMTWGFTAGVIALIEDQTQGLPEVALTDLNEQPVSLDALTRGQPTVVNLWATWCPPCIREMPVLEDAQGRYPGVNFVFANQGEHPETINRFLTEQNLALEHVLSDRQGGFGRAVGSQGLPTTLFYSAQGKLVDSHMGELSKASLASGLERFDASHLEPSPSKEETSR</sequence>
<dbReference type="Pfam" id="PF01790">
    <property type="entry name" value="LGT"/>
    <property type="match status" value="1"/>
</dbReference>
<name>A0A2V3ZS81_9GAMM</name>
<dbReference type="InterPro" id="IPR013766">
    <property type="entry name" value="Thioredoxin_domain"/>
</dbReference>
<dbReference type="PANTHER" id="PTHR42852:SF13">
    <property type="entry name" value="PROTEIN DIPZ"/>
    <property type="match status" value="1"/>
</dbReference>
<dbReference type="PANTHER" id="PTHR42852">
    <property type="entry name" value="THIOL:DISULFIDE INTERCHANGE PROTEIN DSBE"/>
    <property type="match status" value="1"/>
</dbReference>
<dbReference type="GO" id="GO:0016491">
    <property type="term" value="F:oxidoreductase activity"/>
    <property type="evidence" value="ECO:0007669"/>
    <property type="project" value="InterPro"/>
</dbReference>
<reference evidence="3 4" key="2">
    <citation type="submission" date="2018-06" db="EMBL/GenBank/DDBJ databases">
        <title>Marinobactersediminissp. nov, a moderately halophilic bacterium isolated from marine solar saltern.</title>
        <authorList>
            <person name="Zhang Y."/>
        </authorList>
    </citation>
    <scope>NUCLEOTIDE SEQUENCE [LARGE SCALE GENOMIC DNA]</scope>
    <source>
        <strain evidence="3 4">F01</strain>
    </source>
</reference>
<feature type="transmembrane region" description="Helical" evidence="1">
    <location>
        <begin position="44"/>
        <end position="64"/>
    </location>
</feature>
<dbReference type="OrthoDB" id="9799347at2"/>
<evidence type="ECO:0000313" key="3">
    <source>
        <dbReference type="EMBL" id="PXX92710.1"/>
    </source>
</evidence>
<protein>
    <submittedName>
        <fullName evidence="3">Redoxin</fullName>
    </submittedName>
</protein>